<comment type="caution">
    <text evidence="2">The sequence shown here is derived from an EMBL/GenBank/DDBJ whole genome shotgun (WGS) entry which is preliminary data.</text>
</comment>
<dbReference type="RefSeq" id="WP_344863969.1">
    <property type="nucleotide sequence ID" value="NZ_BAAAZN010000011.1"/>
</dbReference>
<proteinExistence type="predicted"/>
<dbReference type="Gene3D" id="3.30.1310.10">
    <property type="entry name" value="Nucleoid-associated protein YbaB-like domain"/>
    <property type="match status" value="1"/>
</dbReference>
<evidence type="ECO:0000256" key="1">
    <source>
        <dbReference type="SAM" id="MobiDB-lite"/>
    </source>
</evidence>
<evidence type="ECO:0000313" key="3">
    <source>
        <dbReference type="Proteomes" id="UP001500689"/>
    </source>
</evidence>
<organism evidence="2 3">
    <name type="scientific">Amycolatopsis ultiminotia</name>
    <dbReference type="NCBI Taxonomy" id="543629"/>
    <lineage>
        <taxon>Bacteria</taxon>
        <taxon>Bacillati</taxon>
        <taxon>Actinomycetota</taxon>
        <taxon>Actinomycetes</taxon>
        <taxon>Pseudonocardiales</taxon>
        <taxon>Pseudonocardiaceae</taxon>
        <taxon>Amycolatopsis</taxon>
    </lineage>
</organism>
<reference evidence="3" key="1">
    <citation type="journal article" date="2019" name="Int. J. Syst. Evol. Microbiol.">
        <title>The Global Catalogue of Microorganisms (GCM) 10K type strain sequencing project: providing services to taxonomists for standard genome sequencing and annotation.</title>
        <authorList>
            <consortium name="The Broad Institute Genomics Platform"/>
            <consortium name="The Broad Institute Genome Sequencing Center for Infectious Disease"/>
            <person name="Wu L."/>
            <person name="Ma J."/>
        </authorList>
    </citation>
    <scope>NUCLEOTIDE SEQUENCE [LARGE SCALE GENOMIC DNA]</scope>
    <source>
        <strain evidence="3">JCM 16898</strain>
    </source>
</reference>
<keyword evidence="3" id="KW-1185">Reference proteome</keyword>
<feature type="region of interest" description="Disordered" evidence="1">
    <location>
        <begin position="97"/>
        <end position="154"/>
    </location>
</feature>
<dbReference type="SUPFAM" id="SSF82607">
    <property type="entry name" value="YbaB-like"/>
    <property type="match status" value="1"/>
</dbReference>
<name>A0ABP6X586_9PSEU</name>
<dbReference type="EMBL" id="BAAAZN010000011">
    <property type="protein sequence ID" value="GAA3560596.1"/>
    <property type="molecule type" value="Genomic_DNA"/>
</dbReference>
<protein>
    <submittedName>
        <fullName evidence="2">YbaB/EbfC family nucleoid-associated protein</fullName>
    </submittedName>
</protein>
<accession>A0ABP6X586</accession>
<dbReference type="Proteomes" id="UP001500689">
    <property type="component" value="Unassembled WGS sequence"/>
</dbReference>
<sequence>MNAQAPEIAEIGRRAAEAQEKLKHVTATASSNDGAVTVTVNTAGALQQLDFGVRTEEMPRAALAAAVLATAHRAQAKAAEQLSAIMAPVIGEHSDAMKFLEEQIPKPEVPADETDSGDSPPQLRDQAPPSRPAHPAPAASDDDYFDNGPVLGRE</sequence>
<gene>
    <name evidence="2" type="ORF">GCM10022222_50450</name>
</gene>
<dbReference type="InterPro" id="IPR036894">
    <property type="entry name" value="YbaB-like_sf"/>
</dbReference>
<evidence type="ECO:0000313" key="2">
    <source>
        <dbReference type="EMBL" id="GAA3560596.1"/>
    </source>
</evidence>
<dbReference type="InterPro" id="IPR004401">
    <property type="entry name" value="YbaB/EbfC"/>
</dbReference>
<dbReference type="Pfam" id="PF02575">
    <property type="entry name" value="YbaB_DNA_bd"/>
    <property type="match status" value="1"/>
</dbReference>